<name>A0ABV7K462_9HYPH</name>
<gene>
    <name evidence="2" type="ORF">ACFOHJ_03015</name>
</gene>
<accession>A0ABV7K462</accession>
<dbReference type="EMBL" id="JBHRTK010000002">
    <property type="protein sequence ID" value="MFC3205170.1"/>
    <property type="molecule type" value="Genomic_DNA"/>
</dbReference>
<feature type="coiled-coil region" evidence="1">
    <location>
        <begin position="58"/>
        <end position="92"/>
    </location>
</feature>
<evidence type="ECO:0000256" key="1">
    <source>
        <dbReference type="SAM" id="Coils"/>
    </source>
</evidence>
<proteinExistence type="predicted"/>
<evidence type="ECO:0000313" key="3">
    <source>
        <dbReference type="Proteomes" id="UP001595583"/>
    </source>
</evidence>
<evidence type="ECO:0000313" key="2">
    <source>
        <dbReference type="EMBL" id="MFC3205170.1"/>
    </source>
</evidence>
<keyword evidence="1" id="KW-0175">Coiled coil</keyword>
<dbReference type="Proteomes" id="UP001595583">
    <property type="component" value="Unassembled WGS sequence"/>
</dbReference>
<reference evidence="3" key="1">
    <citation type="journal article" date="2019" name="Int. J. Syst. Evol. Microbiol.">
        <title>The Global Catalogue of Microorganisms (GCM) 10K type strain sequencing project: providing services to taxonomists for standard genome sequencing and annotation.</title>
        <authorList>
            <consortium name="The Broad Institute Genomics Platform"/>
            <consortium name="The Broad Institute Genome Sequencing Center for Infectious Disease"/>
            <person name="Wu L."/>
            <person name="Ma J."/>
        </authorList>
    </citation>
    <scope>NUCLEOTIDE SEQUENCE [LARGE SCALE GENOMIC DNA]</scope>
    <source>
        <strain evidence="3">KCTC 52165</strain>
    </source>
</reference>
<organism evidence="2 3">
    <name type="scientific">Aquamicrobium soli</name>
    <dbReference type="NCBI Taxonomy" id="1811518"/>
    <lineage>
        <taxon>Bacteria</taxon>
        <taxon>Pseudomonadati</taxon>
        <taxon>Pseudomonadota</taxon>
        <taxon>Alphaproteobacteria</taxon>
        <taxon>Hyphomicrobiales</taxon>
        <taxon>Phyllobacteriaceae</taxon>
        <taxon>Aquamicrobium</taxon>
    </lineage>
</organism>
<comment type="caution">
    <text evidence="2">The sequence shown here is derived from an EMBL/GenBank/DDBJ whole genome shotgun (WGS) entry which is preliminary data.</text>
</comment>
<keyword evidence="3" id="KW-1185">Reference proteome</keyword>
<sequence>MTDGHFSAFNRALAEDHSYTNNSMPKRSLPATGEAISTGPDAKLLRLEAEFFAARDLEERTAEKVEKIEIEIDKLTSRLHRAEKRLERRTVRAGRLMEKIMSTRARTLAGMLAKVRVRKRWAGDDEESEKAALESLVKDLERMAGPAATD</sequence>
<dbReference type="RefSeq" id="WP_378218386.1">
    <property type="nucleotide sequence ID" value="NZ_JBHRTK010000002.1"/>
</dbReference>
<protein>
    <submittedName>
        <fullName evidence="2">Uncharacterized protein</fullName>
    </submittedName>
</protein>